<reference evidence="5" key="1">
    <citation type="submission" date="2022-10" db="EMBL/GenBank/DDBJ databases">
        <title>The complete genomes of actinobacterial strains from the NBC collection.</title>
        <authorList>
            <person name="Joergensen T.S."/>
            <person name="Alvarez Arevalo M."/>
            <person name="Sterndorff E.B."/>
            <person name="Faurdal D."/>
            <person name="Vuksanovic O."/>
            <person name="Mourched A.-S."/>
            <person name="Charusanti P."/>
            <person name="Shaw S."/>
            <person name="Blin K."/>
            <person name="Weber T."/>
        </authorList>
    </citation>
    <scope>NUCLEOTIDE SEQUENCE</scope>
    <source>
        <strain evidence="5">NBC_00049</strain>
    </source>
</reference>
<name>A0AAU2JK42_9ACTN</name>
<feature type="repeat" description="ANK" evidence="3">
    <location>
        <begin position="90"/>
        <end position="115"/>
    </location>
</feature>
<dbReference type="PRINTS" id="PR01415">
    <property type="entry name" value="ANKYRIN"/>
</dbReference>
<organism evidence="5">
    <name type="scientific">Streptomyces sp. NBC_00049</name>
    <dbReference type="NCBI Taxonomy" id="2903617"/>
    <lineage>
        <taxon>Bacteria</taxon>
        <taxon>Bacillati</taxon>
        <taxon>Actinomycetota</taxon>
        <taxon>Actinomycetes</taxon>
        <taxon>Kitasatosporales</taxon>
        <taxon>Streptomycetaceae</taxon>
        <taxon>Streptomyces</taxon>
    </lineage>
</organism>
<dbReference type="Pfam" id="PF00023">
    <property type="entry name" value="Ank"/>
    <property type="match status" value="1"/>
</dbReference>
<keyword evidence="2 3" id="KW-0040">ANK repeat</keyword>
<accession>A0AAU2JK42</accession>
<dbReference type="AlphaFoldDB" id="A0AAU2JK42"/>
<keyword evidence="1" id="KW-0677">Repeat</keyword>
<evidence type="ECO:0000256" key="1">
    <source>
        <dbReference type="ARBA" id="ARBA00022737"/>
    </source>
</evidence>
<evidence type="ECO:0000313" key="5">
    <source>
        <dbReference type="EMBL" id="WTU72603.1"/>
    </source>
</evidence>
<dbReference type="SUPFAM" id="SSF48403">
    <property type="entry name" value="Ankyrin repeat"/>
    <property type="match status" value="1"/>
</dbReference>
<evidence type="ECO:0000256" key="4">
    <source>
        <dbReference type="SAM" id="MobiDB-lite"/>
    </source>
</evidence>
<dbReference type="InterPro" id="IPR036770">
    <property type="entry name" value="Ankyrin_rpt-contain_sf"/>
</dbReference>
<proteinExistence type="predicted"/>
<dbReference type="SMART" id="SM00248">
    <property type="entry name" value="ANK"/>
    <property type="match status" value="5"/>
</dbReference>
<dbReference type="PROSITE" id="PS50088">
    <property type="entry name" value="ANK_REPEAT"/>
    <property type="match status" value="2"/>
</dbReference>
<gene>
    <name evidence="5" type="ORF">OG327_04190</name>
</gene>
<evidence type="ECO:0000256" key="2">
    <source>
        <dbReference type="ARBA" id="ARBA00023043"/>
    </source>
</evidence>
<dbReference type="PANTHER" id="PTHR24198">
    <property type="entry name" value="ANKYRIN REPEAT AND PROTEIN KINASE DOMAIN-CONTAINING PROTEIN"/>
    <property type="match status" value="1"/>
</dbReference>
<protein>
    <submittedName>
        <fullName evidence="5">Ankyrin repeat domain-containing protein</fullName>
    </submittedName>
</protein>
<feature type="repeat" description="ANK" evidence="3">
    <location>
        <begin position="55"/>
        <end position="87"/>
    </location>
</feature>
<feature type="region of interest" description="Disordered" evidence="4">
    <location>
        <begin position="191"/>
        <end position="216"/>
    </location>
</feature>
<dbReference type="Pfam" id="PF12796">
    <property type="entry name" value="Ank_2"/>
    <property type="match status" value="2"/>
</dbReference>
<sequence length="235" mass="24884">MTAAEQPEGTWSDEGRTDHYHPLANALGRAAEAGDADLVQRLLAGGAEVDAWVPGGRRALDLAVCAGPAEIVRLLLAAGADPRLDAGPYDETTPMALAAMNGHTEAARALLDSGAPPGGPAGRMRYVPLVLAATSLDSGNPDLVDLLLDRGADIEERMKDCTALDWAAHWGFPVTVERLLARGAAVTERTLREGRAGQLRTAREETSSRGWPGPGPRSHDYRAVRALVLAAWESR</sequence>
<dbReference type="PROSITE" id="PS50297">
    <property type="entry name" value="ANK_REP_REGION"/>
    <property type="match status" value="2"/>
</dbReference>
<evidence type="ECO:0000256" key="3">
    <source>
        <dbReference type="PROSITE-ProRule" id="PRU00023"/>
    </source>
</evidence>
<dbReference type="EMBL" id="CP108264">
    <property type="protein sequence ID" value="WTU72603.1"/>
    <property type="molecule type" value="Genomic_DNA"/>
</dbReference>
<dbReference type="PANTHER" id="PTHR24198:SF165">
    <property type="entry name" value="ANKYRIN REPEAT-CONTAINING PROTEIN-RELATED"/>
    <property type="match status" value="1"/>
</dbReference>
<dbReference type="InterPro" id="IPR002110">
    <property type="entry name" value="Ankyrin_rpt"/>
</dbReference>
<dbReference type="Gene3D" id="1.25.40.20">
    <property type="entry name" value="Ankyrin repeat-containing domain"/>
    <property type="match status" value="1"/>
</dbReference>
<feature type="compositionally biased region" description="Basic and acidic residues" evidence="4">
    <location>
        <begin position="191"/>
        <end position="207"/>
    </location>
</feature>